<evidence type="ECO:0000313" key="3">
    <source>
        <dbReference type="EMBL" id="KAK3865680.1"/>
    </source>
</evidence>
<dbReference type="EMBL" id="JAWQEG010003538">
    <property type="protein sequence ID" value="KAK3865680.1"/>
    <property type="molecule type" value="Genomic_DNA"/>
</dbReference>
<evidence type="ECO:0000259" key="2">
    <source>
        <dbReference type="Pfam" id="PF13383"/>
    </source>
</evidence>
<sequence length="399" mass="44657">MASKMHRNNYFFLILGFISAGFLFYLCLTQSYTTIGATSHAARKTRPLSNLSKLDLGSEGDVTTPAEGGVSAPAEGGVPAPAEGGVPAPAEGGVPAPAEGGVPAPAEGGVPAPAEGDVPAPEGIIIGPARDGRVGLSCHQPVTTDGRFYKEVDFAKDDEDWEKKSCSPVLTLPDPDEFYNYVETPRLQCEIPVMVGGKRRSTVIDGNKWVCMSKKFKVQPDKCVVMSFGISTDWSFDDEMDKKYGCKVYSFDHTIHKQDHERSKNLKFYSLGLSGTTRTNKKGIVTIDRYINTLKKLNLENSTIDYLKIDIEGSELSFFGDVLYQTPNLMKNVKMMGMEIHMTKKDHRQRFWEFFQRLECLGFKVIFTEMNRVKSNWFHQGKKLRSKCYEVVWARDRQW</sequence>
<protein>
    <recommendedName>
        <fullName evidence="2">Methyltransferase domain-containing protein</fullName>
    </recommendedName>
</protein>
<gene>
    <name evidence="3" type="ORF">Pcinc_028723</name>
</gene>
<dbReference type="Proteomes" id="UP001286313">
    <property type="component" value="Unassembled WGS sequence"/>
</dbReference>
<proteinExistence type="predicted"/>
<dbReference type="Gene3D" id="3.40.50.150">
    <property type="entry name" value="Vaccinia Virus protein VP39"/>
    <property type="match status" value="1"/>
</dbReference>
<evidence type="ECO:0000256" key="1">
    <source>
        <dbReference type="SAM" id="MobiDB-lite"/>
    </source>
</evidence>
<dbReference type="PANTHER" id="PTHR32026">
    <property type="entry name" value="METHYLTRANSFERASE-LIKE PROTEIN 24"/>
    <property type="match status" value="1"/>
</dbReference>
<dbReference type="AlphaFoldDB" id="A0AAE1F1G0"/>
<feature type="region of interest" description="Disordered" evidence="1">
    <location>
        <begin position="51"/>
        <end position="102"/>
    </location>
</feature>
<accession>A0AAE1F1G0</accession>
<dbReference type="SUPFAM" id="SSF53335">
    <property type="entry name" value="S-adenosyl-L-methionine-dependent methyltransferases"/>
    <property type="match status" value="1"/>
</dbReference>
<dbReference type="PANTHER" id="PTHR32026:SF10">
    <property type="entry name" value="METHYLTRANSFERASE-LIKE PROTEIN 24-RELATED"/>
    <property type="match status" value="1"/>
</dbReference>
<dbReference type="Pfam" id="PF13383">
    <property type="entry name" value="Methyltransf_22"/>
    <property type="match status" value="1"/>
</dbReference>
<feature type="domain" description="Methyltransferase" evidence="2">
    <location>
        <begin position="168"/>
        <end position="376"/>
    </location>
</feature>
<keyword evidence="4" id="KW-1185">Reference proteome</keyword>
<feature type="compositionally biased region" description="Low complexity" evidence="1">
    <location>
        <begin position="65"/>
        <end position="102"/>
    </location>
</feature>
<dbReference type="InterPro" id="IPR029063">
    <property type="entry name" value="SAM-dependent_MTases_sf"/>
</dbReference>
<organism evidence="3 4">
    <name type="scientific">Petrolisthes cinctipes</name>
    <name type="common">Flat porcelain crab</name>
    <dbReference type="NCBI Taxonomy" id="88211"/>
    <lineage>
        <taxon>Eukaryota</taxon>
        <taxon>Metazoa</taxon>
        <taxon>Ecdysozoa</taxon>
        <taxon>Arthropoda</taxon>
        <taxon>Crustacea</taxon>
        <taxon>Multicrustacea</taxon>
        <taxon>Malacostraca</taxon>
        <taxon>Eumalacostraca</taxon>
        <taxon>Eucarida</taxon>
        <taxon>Decapoda</taxon>
        <taxon>Pleocyemata</taxon>
        <taxon>Anomura</taxon>
        <taxon>Galatheoidea</taxon>
        <taxon>Porcellanidae</taxon>
        <taxon>Petrolisthes</taxon>
    </lineage>
</organism>
<dbReference type="InterPro" id="IPR025714">
    <property type="entry name" value="Methyltranfer_dom"/>
</dbReference>
<dbReference type="InterPro" id="IPR026913">
    <property type="entry name" value="METTL24"/>
</dbReference>
<comment type="caution">
    <text evidence="3">The sequence shown here is derived from an EMBL/GenBank/DDBJ whole genome shotgun (WGS) entry which is preliminary data.</text>
</comment>
<name>A0AAE1F1G0_PETCI</name>
<evidence type="ECO:0000313" key="4">
    <source>
        <dbReference type="Proteomes" id="UP001286313"/>
    </source>
</evidence>
<reference evidence="3" key="1">
    <citation type="submission" date="2023-10" db="EMBL/GenBank/DDBJ databases">
        <title>Genome assemblies of two species of porcelain crab, Petrolisthes cinctipes and Petrolisthes manimaculis (Anomura: Porcellanidae).</title>
        <authorList>
            <person name="Angst P."/>
        </authorList>
    </citation>
    <scope>NUCLEOTIDE SEQUENCE</scope>
    <source>
        <strain evidence="3">PB745_01</strain>
        <tissue evidence="3">Gill</tissue>
    </source>
</reference>